<accession>A0A918X646</accession>
<dbReference type="GO" id="GO:0006629">
    <property type="term" value="P:lipid metabolic process"/>
    <property type="evidence" value="ECO:0007669"/>
    <property type="project" value="InterPro"/>
</dbReference>
<dbReference type="PROSITE" id="PS51704">
    <property type="entry name" value="GP_PDE"/>
    <property type="match status" value="1"/>
</dbReference>
<gene>
    <name evidence="2" type="ORF">GCM10007147_01430</name>
</gene>
<dbReference type="Proteomes" id="UP000654947">
    <property type="component" value="Unassembled WGS sequence"/>
</dbReference>
<dbReference type="SUPFAM" id="SSF51695">
    <property type="entry name" value="PLC-like phosphodiesterases"/>
    <property type="match status" value="1"/>
</dbReference>
<name>A0A918X646_9ACTN</name>
<organism evidence="2 3">
    <name type="scientific">Nocardiopsis kunsanensis</name>
    <dbReference type="NCBI Taxonomy" id="141693"/>
    <lineage>
        <taxon>Bacteria</taxon>
        <taxon>Bacillati</taxon>
        <taxon>Actinomycetota</taxon>
        <taxon>Actinomycetes</taxon>
        <taxon>Streptosporangiales</taxon>
        <taxon>Nocardiopsidaceae</taxon>
        <taxon>Nocardiopsis</taxon>
    </lineage>
</organism>
<reference evidence="2 3" key="1">
    <citation type="journal article" date="2014" name="Int. J. Syst. Evol. Microbiol.">
        <title>Complete genome sequence of Corynebacterium casei LMG S-19264T (=DSM 44701T), isolated from a smear-ripened cheese.</title>
        <authorList>
            <consortium name="US DOE Joint Genome Institute (JGI-PGF)"/>
            <person name="Walter F."/>
            <person name="Albersmeier A."/>
            <person name="Kalinowski J."/>
            <person name="Ruckert C."/>
        </authorList>
    </citation>
    <scope>NUCLEOTIDE SEQUENCE [LARGE SCALE GENOMIC DNA]</scope>
    <source>
        <strain evidence="2 3">KCTC 19473</strain>
    </source>
</reference>
<dbReference type="PANTHER" id="PTHR46211">
    <property type="entry name" value="GLYCEROPHOSPHORYL DIESTER PHOSPHODIESTERASE"/>
    <property type="match status" value="1"/>
</dbReference>
<dbReference type="CDD" id="cd08556">
    <property type="entry name" value="GDPD"/>
    <property type="match status" value="1"/>
</dbReference>
<comment type="caution">
    <text evidence="2">The sequence shown here is derived from an EMBL/GenBank/DDBJ whole genome shotgun (WGS) entry which is preliminary data.</text>
</comment>
<dbReference type="RefSeq" id="WP_017575356.1">
    <property type="nucleotide sequence ID" value="NZ_BMXL01000001.1"/>
</dbReference>
<evidence type="ECO:0000313" key="3">
    <source>
        <dbReference type="Proteomes" id="UP000654947"/>
    </source>
</evidence>
<dbReference type="Pfam" id="PF03009">
    <property type="entry name" value="GDPD"/>
    <property type="match status" value="1"/>
</dbReference>
<dbReference type="Gene3D" id="3.20.20.190">
    <property type="entry name" value="Phosphatidylinositol (PI) phosphodiesterase"/>
    <property type="match status" value="1"/>
</dbReference>
<dbReference type="InterPro" id="IPR030395">
    <property type="entry name" value="GP_PDE_dom"/>
</dbReference>
<feature type="domain" description="GP-PDE" evidence="1">
    <location>
        <begin position="2"/>
        <end position="226"/>
    </location>
</feature>
<dbReference type="PANTHER" id="PTHR46211:SF1">
    <property type="entry name" value="GLYCEROPHOSPHODIESTER PHOSPHODIESTERASE, CYTOPLASMIC"/>
    <property type="match status" value="1"/>
</dbReference>
<proteinExistence type="predicted"/>
<dbReference type="EMBL" id="BMXL01000001">
    <property type="protein sequence ID" value="GHD14897.1"/>
    <property type="molecule type" value="Genomic_DNA"/>
</dbReference>
<evidence type="ECO:0000259" key="1">
    <source>
        <dbReference type="PROSITE" id="PS51704"/>
    </source>
</evidence>
<keyword evidence="3" id="KW-1185">Reference proteome</keyword>
<protein>
    <submittedName>
        <fullName evidence="2">Glycerophosphoryl diester phosphodiesterase</fullName>
    </submittedName>
</protein>
<dbReference type="InterPro" id="IPR017946">
    <property type="entry name" value="PLC-like_Pdiesterase_TIM-brl"/>
</dbReference>
<dbReference type="GO" id="GO:0008081">
    <property type="term" value="F:phosphoric diester hydrolase activity"/>
    <property type="evidence" value="ECO:0007669"/>
    <property type="project" value="InterPro"/>
</dbReference>
<evidence type="ECO:0000313" key="2">
    <source>
        <dbReference type="EMBL" id="GHD14897.1"/>
    </source>
</evidence>
<sequence>MTLSIALRGDTARHPGNTLPALRSALRAGADLVKVDVHLTRDDYPVLVDDRLVAAPDTAPRPVDEMSLAELAATRRDVESRAPTLMEALAEFRAQEVPHLLVEATSPRAALAADTLLRERGFADQLVFTGPYEALDALRGRSGRARLLMPWEQSGLPPDDVVRALRPDFLGIHHSLLTRDLINQMHGTGLGVAAWAADDFTEMARLVGMGVDAVATDQVGELVPIARGNREEPQTEPA</sequence>
<dbReference type="AlphaFoldDB" id="A0A918X646"/>